<evidence type="ECO:0000313" key="1">
    <source>
        <dbReference type="EMBL" id="THJ35235.1"/>
    </source>
</evidence>
<dbReference type="Proteomes" id="UP000306236">
    <property type="component" value="Unassembled WGS sequence"/>
</dbReference>
<proteinExistence type="predicted"/>
<dbReference type="AlphaFoldDB" id="A0A4S5BVY6"/>
<organism evidence="1 2">
    <name type="scientific">Lampropedia aestuarii</name>
    <dbReference type="NCBI Taxonomy" id="2562762"/>
    <lineage>
        <taxon>Bacteria</taxon>
        <taxon>Pseudomonadati</taxon>
        <taxon>Pseudomonadota</taxon>
        <taxon>Betaproteobacteria</taxon>
        <taxon>Burkholderiales</taxon>
        <taxon>Comamonadaceae</taxon>
        <taxon>Lampropedia</taxon>
    </lineage>
</organism>
<gene>
    <name evidence="1" type="ORF">E8K88_04360</name>
</gene>
<name>A0A4S5BVY6_9BURK</name>
<comment type="caution">
    <text evidence="1">The sequence shown here is derived from an EMBL/GenBank/DDBJ whole genome shotgun (WGS) entry which is preliminary data.</text>
</comment>
<dbReference type="EMBL" id="SSWX01000004">
    <property type="protein sequence ID" value="THJ35235.1"/>
    <property type="molecule type" value="Genomic_DNA"/>
</dbReference>
<keyword evidence="2" id="KW-1185">Reference proteome</keyword>
<reference evidence="1 2" key="1">
    <citation type="submission" date="2019-04" db="EMBL/GenBank/DDBJ databases">
        <title>Lampropedia sp YIM MLB12 draf genome.</title>
        <authorList>
            <person name="Wang Y.-X."/>
        </authorList>
    </citation>
    <scope>NUCLEOTIDE SEQUENCE [LARGE SCALE GENOMIC DNA]</scope>
    <source>
        <strain evidence="1 2">YIM MLB12</strain>
    </source>
</reference>
<dbReference type="RefSeq" id="WP_136405432.1">
    <property type="nucleotide sequence ID" value="NZ_SSWX01000004.1"/>
</dbReference>
<accession>A0A4S5BVY6</accession>
<sequence>MRSASPRQIQGGGIPCRQSFKKQGANNAVIASPFYLHAEKAEIIPDFCRCAIFKQSAPPPAFLSMQRKVAFSGLVP</sequence>
<protein>
    <submittedName>
        <fullName evidence="1">Uncharacterized protein</fullName>
    </submittedName>
</protein>
<evidence type="ECO:0000313" key="2">
    <source>
        <dbReference type="Proteomes" id="UP000306236"/>
    </source>
</evidence>